<reference evidence="5 6" key="1">
    <citation type="journal article" date="2017" name="Nat. Commun.">
        <title>In situ click chemistry generation of cyclooxygenase-2 inhibitors.</title>
        <authorList>
            <person name="Bhardwaj A."/>
            <person name="Kaur J."/>
            <person name="Wuest M."/>
            <person name="Wuest F."/>
        </authorList>
    </citation>
    <scope>NUCLEOTIDE SEQUENCE [LARGE SCALE GENOMIC DNA]</scope>
    <source>
        <strain evidence="5">S2_012_000_R3_94</strain>
    </source>
</reference>
<dbReference type="InterPro" id="IPR000835">
    <property type="entry name" value="HTH_MarR-typ"/>
</dbReference>
<comment type="caution">
    <text evidence="5">The sequence shown here is derived from an EMBL/GenBank/DDBJ whole genome shotgun (WGS) entry which is preliminary data.</text>
</comment>
<gene>
    <name evidence="5" type="ORF">DI616_13410</name>
</gene>
<dbReference type="PANTHER" id="PTHR42756">
    <property type="entry name" value="TRANSCRIPTIONAL REGULATOR, MARR"/>
    <property type="match status" value="1"/>
</dbReference>
<feature type="domain" description="HTH marR-type" evidence="4">
    <location>
        <begin position="27"/>
        <end position="159"/>
    </location>
</feature>
<dbReference type="Pfam" id="PF12802">
    <property type="entry name" value="MarR_2"/>
    <property type="match status" value="1"/>
</dbReference>
<evidence type="ECO:0000256" key="2">
    <source>
        <dbReference type="ARBA" id="ARBA00023125"/>
    </source>
</evidence>
<accession>A0A533I614</accession>
<evidence type="ECO:0000313" key="6">
    <source>
        <dbReference type="Proteomes" id="UP000315344"/>
    </source>
</evidence>
<sequence>MRPHLQDDPTIAAQKDDDGFLTATAVEQSLGYKLRLAQILAYRSFEEQMTDYGVAPRYLGLLGLVSENPGQAQNRLADSVGLQKSSLVTILDRLERDGILERRASDQDRRAKTVWLTDSGERVVAELFRHAKAHDARMATGISDDRLADVMAALDAMIANLRGLSD</sequence>
<organism evidence="5 6">
    <name type="scientific">Paracoccus denitrificans</name>
    <dbReference type="NCBI Taxonomy" id="266"/>
    <lineage>
        <taxon>Bacteria</taxon>
        <taxon>Pseudomonadati</taxon>
        <taxon>Pseudomonadota</taxon>
        <taxon>Alphaproteobacteria</taxon>
        <taxon>Rhodobacterales</taxon>
        <taxon>Paracoccaceae</taxon>
        <taxon>Paracoccus</taxon>
    </lineage>
</organism>
<dbReference type="PROSITE" id="PS50995">
    <property type="entry name" value="HTH_MARR_2"/>
    <property type="match status" value="1"/>
</dbReference>
<dbReference type="InterPro" id="IPR036390">
    <property type="entry name" value="WH_DNA-bd_sf"/>
</dbReference>
<name>A0A533I614_PARDE</name>
<keyword evidence="2" id="KW-0238">DNA-binding</keyword>
<evidence type="ECO:0000259" key="4">
    <source>
        <dbReference type="PROSITE" id="PS50995"/>
    </source>
</evidence>
<dbReference type="GO" id="GO:0003677">
    <property type="term" value="F:DNA binding"/>
    <property type="evidence" value="ECO:0007669"/>
    <property type="project" value="UniProtKB-KW"/>
</dbReference>
<dbReference type="SMART" id="SM00347">
    <property type="entry name" value="HTH_MARR"/>
    <property type="match status" value="1"/>
</dbReference>
<keyword evidence="1" id="KW-0805">Transcription regulation</keyword>
<evidence type="ECO:0000256" key="1">
    <source>
        <dbReference type="ARBA" id="ARBA00023015"/>
    </source>
</evidence>
<dbReference type="AlphaFoldDB" id="A0A533I614"/>
<dbReference type="InterPro" id="IPR036388">
    <property type="entry name" value="WH-like_DNA-bd_sf"/>
</dbReference>
<evidence type="ECO:0000313" key="5">
    <source>
        <dbReference type="EMBL" id="TKW65864.1"/>
    </source>
</evidence>
<dbReference type="Gene3D" id="1.10.10.10">
    <property type="entry name" value="Winged helix-like DNA-binding domain superfamily/Winged helix DNA-binding domain"/>
    <property type="match status" value="1"/>
</dbReference>
<dbReference type="EMBL" id="VAFL01000010">
    <property type="protein sequence ID" value="TKW65864.1"/>
    <property type="molecule type" value="Genomic_DNA"/>
</dbReference>
<dbReference type="PANTHER" id="PTHR42756:SF1">
    <property type="entry name" value="TRANSCRIPTIONAL REPRESSOR OF EMRAB OPERON"/>
    <property type="match status" value="1"/>
</dbReference>
<dbReference type="Proteomes" id="UP000315344">
    <property type="component" value="Unassembled WGS sequence"/>
</dbReference>
<evidence type="ECO:0000256" key="3">
    <source>
        <dbReference type="ARBA" id="ARBA00023163"/>
    </source>
</evidence>
<dbReference type="SUPFAM" id="SSF46785">
    <property type="entry name" value="Winged helix' DNA-binding domain"/>
    <property type="match status" value="1"/>
</dbReference>
<protein>
    <submittedName>
        <fullName evidence="5">Winged helix-turn-helix transcriptional regulator</fullName>
    </submittedName>
</protein>
<dbReference type="GO" id="GO:0003700">
    <property type="term" value="F:DNA-binding transcription factor activity"/>
    <property type="evidence" value="ECO:0007669"/>
    <property type="project" value="InterPro"/>
</dbReference>
<keyword evidence="3" id="KW-0804">Transcription</keyword>
<dbReference type="PRINTS" id="PR00598">
    <property type="entry name" value="HTHMARR"/>
</dbReference>
<proteinExistence type="predicted"/>